<sequence length="605" mass="65224">MSASFPAPAPGPFATQSPVYPQAFNYPSEPYQLCYPPTSAAYPSMGGPQGIKPSFDPRQNGYAYPSPAGGVQLMSPNSNVPFGHPMRQFHQPGLPQPAGTMQAQMQMHNHMGQNGQMVANVPLMMSTGQTMPMTSTTQMMTQRPPSESGPPAQSPMAGVPARPPSNKPLPSPGSNRLEPSLFILLCFILILNGMYPVPMSASHQKPQNSPSHPSTTLQSTQGQIISSGSGGAVNMMSPSGSQTFNPNMAVPSHGHKESLPPPPTLSTPYTTVTHYDMPPAFTQMRETFQRMNPALIRYYERRKTPLPIHYPTGQTQAVAANEPPTFAFIPDSKYYEMKYDRGISVQGGVHPSHNGQIPQPRSQMPNPQLMSPVFPQPPMGKMKPPAKKSRTDSGDGYVPILPSGSMMSGPMIGGPSGMPMGRPMPNMPYVTMGGSHMGGPMSCFPGSSQNGMPIPSSAANNSKTMSTPNGIYMAPNNGMPIPGVQMNTIPSNTRHMNGHPGMDIPSQMADSKSQNIPVSRGYQCTQSGQMYNGEQQQNSIRTQMPQNMYTSHQPHSHTDPQCPVCRGAVAPTNQSIQCNGVCRRLFHQVIVDLIFAILLLFLPVV</sequence>
<keyword evidence="2" id="KW-1185">Reference proteome</keyword>
<name>A0A1I7XNG2_HETBA</name>
<feature type="compositionally biased region" description="Pro residues" evidence="1">
    <location>
        <begin position="161"/>
        <end position="171"/>
    </location>
</feature>
<protein>
    <submittedName>
        <fullName evidence="3">LITAF domain-containing protein</fullName>
    </submittedName>
</protein>
<evidence type="ECO:0000313" key="2">
    <source>
        <dbReference type="Proteomes" id="UP000095283"/>
    </source>
</evidence>
<proteinExistence type="predicted"/>
<feature type="compositionally biased region" description="Low complexity" evidence="1">
    <location>
        <begin position="214"/>
        <end position="227"/>
    </location>
</feature>
<feature type="region of interest" description="Disordered" evidence="1">
    <location>
        <begin position="135"/>
        <end position="174"/>
    </location>
</feature>
<accession>A0A1I7XNG2</accession>
<dbReference type="AlphaFoldDB" id="A0A1I7XNG2"/>
<reference evidence="3" key="1">
    <citation type="submission" date="2016-11" db="UniProtKB">
        <authorList>
            <consortium name="WormBaseParasite"/>
        </authorList>
    </citation>
    <scope>IDENTIFICATION</scope>
</reference>
<organism evidence="2 3">
    <name type="scientific">Heterorhabditis bacteriophora</name>
    <name type="common">Entomopathogenic nematode worm</name>
    <dbReference type="NCBI Taxonomy" id="37862"/>
    <lineage>
        <taxon>Eukaryota</taxon>
        <taxon>Metazoa</taxon>
        <taxon>Ecdysozoa</taxon>
        <taxon>Nematoda</taxon>
        <taxon>Chromadorea</taxon>
        <taxon>Rhabditida</taxon>
        <taxon>Rhabditina</taxon>
        <taxon>Rhabditomorpha</taxon>
        <taxon>Strongyloidea</taxon>
        <taxon>Heterorhabditidae</taxon>
        <taxon>Heterorhabditis</taxon>
    </lineage>
</organism>
<dbReference type="CDD" id="cd15489">
    <property type="entry name" value="PHD_SF"/>
    <property type="match status" value="1"/>
</dbReference>
<feature type="compositionally biased region" description="Polar residues" evidence="1">
    <location>
        <begin position="236"/>
        <end position="246"/>
    </location>
</feature>
<evidence type="ECO:0000313" key="3">
    <source>
        <dbReference type="WBParaSite" id="Hba_18864"/>
    </source>
</evidence>
<feature type="region of interest" description="Disordered" evidence="1">
    <location>
        <begin position="200"/>
        <end position="269"/>
    </location>
</feature>
<evidence type="ECO:0000256" key="1">
    <source>
        <dbReference type="SAM" id="MobiDB-lite"/>
    </source>
</evidence>
<dbReference type="Proteomes" id="UP000095283">
    <property type="component" value="Unplaced"/>
</dbReference>
<feature type="compositionally biased region" description="Polar residues" evidence="1">
    <location>
        <begin position="201"/>
        <end position="213"/>
    </location>
</feature>
<dbReference type="WBParaSite" id="Hba_18864">
    <property type="protein sequence ID" value="Hba_18864"/>
    <property type="gene ID" value="Hba_18864"/>
</dbReference>